<dbReference type="Pfam" id="PF09409">
    <property type="entry name" value="PUB"/>
    <property type="match status" value="1"/>
</dbReference>
<dbReference type="RefSeq" id="XP_002775767.1">
    <property type="nucleotide sequence ID" value="XM_002775721.1"/>
</dbReference>
<dbReference type="Gene3D" id="1.20.58.2190">
    <property type="match status" value="1"/>
</dbReference>
<dbReference type="InterPro" id="IPR018997">
    <property type="entry name" value="PUB_domain"/>
</dbReference>
<dbReference type="InParanoid" id="C5L6Q7"/>
<dbReference type="InterPro" id="IPR036339">
    <property type="entry name" value="PUB-like_dom_sf"/>
</dbReference>
<dbReference type="EMBL" id="GG679813">
    <property type="protein sequence ID" value="EER07583.1"/>
    <property type="molecule type" value="Genomic_DNA"/>
</dbReference>
<dbReference type="AlphaFoldDB" id="C5L6Q7"/>
<dbReference type="InterPro" id="IPR009060">
    <property type="entry name" value="UBA-like_sf"/>
</dbReference>
<feature type="domain" description="PUB" evidence="2">
    <location>
        <begin position="190"/>
        <end position="245"/>
    </location>
</feature>
<proteinExistence type="predicted"/>
<feature type="coiled-coil region" evidence="1">
    <location>
        <begin position="62"/>
        <end position="141"/>
    </location>
</feature>
<reference evidence="4 5" key="1">
    <citation type="submission" date="2008-07" db="EMBL/GenBank/DDBJ databases">
        <authorList>
            <person name="El-Sayed N."/>
            <person name="Caler E."/>
            <person name="Inman J."/>
            <person name="Amedeo P."/>
            <person name="Hass B."/>
            <person name="Wortman J."/>
        </authorList>
    </citation>
    <scope>NUCLEOTIDE SEQUENCE [LARGE SCALE GENOMIC DNA]</scope>
    <source>
        <strain evidence="5">ATCC 50983 / TXsc</strain>
    </source>
</reference>
<dbReference type="OMA" id="CANAKDH"/>
<accession>C5L6Q7</accession>
<dbReference type="Pfam" id="PF22562">
    <property type="entry name" value="UBA_7"/>
    <property type="match status" value="1"/>
</dbReference>
<gene>
    <name evidence="4" type="ORF">Pmar_PMAR022726</name>
</gene>
<dbReference type="CDD" id="cd10462">
    <property type="entry name" value="PUB_UBA"/>
    <property type="match status" value="1"/>
</dbReference>
<name>C5L6Q7_PERM5</name>
<evidence type="ECO:0000259" key="2">
    <source>
        <dbReference type="Pfam" id="PF09409"/>
    </source>
</evidence>
<protein>
    <recommendedName>
        <fullName evidence="6">PUB domain-containing protein</fullName>
    </recommendedName>
</protein>
<evidence type="ECO:0000259" key="3">
    <source>
        <dbReference type="Pfam" id="PF22562"/>
    </source>
</evidence>
<evidence type="ECO:0000313" key="4">
    <source>
        <dbReference type="EMBL" id="EER07583.1"/>
    </source>
</evidence>
<dbReference type="SMART" id="SM00580">
    <property type="entry name" value="PUG"/>
    <property type="match status" value="1"/>
</dbReference>
<evidence type="ECO:0000256" key="1">
    <source>
        <dbReference type="SAM" id="Coils"/>
    </source>
</evidence>
<evidence type="ECO:0008006" key="6">
    <source>
        <dbReference type="Google" id="ProtNLM"/>
    </source>
</evidence>
<dbReference type="Proteomes" id="UP000007800">
    <property type="component" value="Unassembled WGS sequence"/>
</dbReference>
<dbReference type="SUPFAM" id="SSF143503">
    <property type="entry name" value="PUG domain-like"/>
    <property type="match status" value="1"/>
</dbReference>
<dbReference type="OrthoDB" id="336240at2759"/>
<dbReference type="PANTHER" id="PTHR46713">
    <property type="entry name" value="F13M7.16 PROTEIN"/>
    <property type="match status" value="1"/>
</dbReference>
<keyword evidence="1" id="KW-0175">Coiled coil</keyword>
<dbReference type="Gene3D" id="1.10.8.10">
    <property type="entry name" value="DNA helicase RuvA subunit, C-terminal domain"/>
    <property type="match status" value="1"/>
</dbReference>
<dbReference type="SUPFAM" id="SSF46934">
    <property type="entry name" value="UBA-like"/>
    <property type="match status" value="1"/>
</dbReference>
<feature type="domain" description="UBA" evidence="3">
    <location>
        <begin position="8"/>
        <end position="50"/>
    </location>
</feature>
<dbReference type="PANTHER" id="PTHR46713:SF1">
    <property type="entry name" value="F13M7.16 PROTEIN"/>
    <property type="match status" value="1"/>
</dbReference>
<keyword evidence="5" id="KW-1185">Reference proteome</keyword>
<evidence type="ECO:0000313" key="5">
    <source>
        <dbReference type="Proteomes" id="UP000007800"/>
    </source>
</evidence>
<sequence>MLIFFYSQELTEGMGFSLIRAEKALYYSDNVGVENAIQWLTEHENDVDIDKPLPAPKSQLSAEEAKVKAMELQKKLREDRMEREKREAREKEKARIENTKLMQETQAHLAEEKRKREMEELQREREDHARHRQELREKMIEDYRRRFGRDPPADYFEKTTDVSQMKPKEAIAYHLRNLKKENKENNLKGLMTCLKTLRVYLQNAHDHPTEEKYHKINKSNKAFVERVSSFEEAIEILEQCGFTDTGASLEITNSVADTWLCAQAVKFIDVTMQQLQ</sequence>
<dbReference type="InterPro" id="IPR015940">
    <property type="entry name" value="UBA"/>
</dbReference>
<dbReference type="GeneID" id="9042063"/>
<organism evidence="5">
    <name type="scientific">Perkinsus marinus (strain ATCC 50983 / TXsc)</name>
    <dbReference type="NCBI Taxonomy" id="423536"/>
    <lineage>
        <taxon>Eukaryota</taxon>
        <taxon>Sar</taxon>
        <taxon>Alveolata</taxon>
        <taxon>Perkinsozoa</taxon>
        <taxon>Perkinsea</taxon>
        <taxon>Perkinsida</taxon>
        <taxon>Perkinsidae</taxon>
        <taxon>Perkinsus</taxon>
    </lineage>
</organism>